<dbReference type="EMBL" id="MT143558">
    <property type="protein sequence ID" value="QJA98172.1"/>
    <property type="molecule type" value="Genomic_DNA"/>
</dbReference>
<organism evidence="2">
    <name type="scientific">viral metagenome</name>
    <dbReference type="NCBI Taxonomy" id="1070528"/>
    <lineage>
        <taxon>unclassified sequences</taxon>
        <taxon>metagenomes</taxon>
        <taxon>organismal metagenomes</taxon>
    </lineage>
</organism>
<feature type="domain" description="Gene product 88" evidence="1">
    <location>
        <begin position="26"/>
        <end position="143"/>
    </location>
</feature>
<evidence type="ECO:0000313" key="2">
    <source>
        <dbReference type="EMBL" id="QJA98172.1"/>
    </source>
</evidence>
<dbReference type="AlphaFoldDB" id="A0A6M3LX83"/>
<evidence type="ECO:0000259" key="1">
    <source>
        <dbReference type="Pfam" id="PF17338"/>
    </source>
</evidence>
<protein>
    <recommendedName>
        <fullName evidence="1">Gene product 88 domain-containing protein</fullName>
    </recommendedName>
</protein>
<proteinExistence type="predicted"/>
<reference evidence="2" key="1">
    <citation type="submission" date="2020-03" db="EMBL/GenBank/DDBJ databases">
        <title>The deep terrestrial virosphere.</title>
        <authorList>
            <person name="Holmfeldt K."/>
            <person name="Nilsson E."/>
            <person name="Simone D."/>
            <person name="Lopez-Fernandez M."/>
            <person name="Wu X."/>
            <person name="de Brujin I."/>
            <person name="Lundin D."/>
            <person name="Andersson A."/>
            <person name="Bertilsson S."/>
            <person name="Dopson M."/>
        </authorList>
    </citation>
    <scope>NUCLEOTIDE SEQUENCE</scope>
    <source>
        <strain evidence="2">MM415B05627</strain>
    </source>
</reference>
<accession>A0A6M3LX83</accession>
<name>A0A6M3LX83_9ZZZZ</name>
<dbReference type="Pfam" id="PF17338">
    <property type="entry name" value="GP88"/>
    <property type="match status" value="1"/>
</dbReference>
<sequence length="198" mass="22643">MKYRSVTLAGATIAHGNHKVADCPNVSLLPIASCPRGVPCAGQCYDVKACRMYPTVKRARQRNWKAARTNPAAYFAGIRQYLAKYQPEYFRWHVGGDIPDQAYYRTMCAIAREFPDVYFLAFTKNHKLDFRGRPQNLNIVLSMWPGWGNSRKRMPRAWMQDGSESRIPDSAIQCSGSCEHCGICWFLKAGQDVWFKKH</sequence>
<dbReference type="InterPro" id="IPR020290">
    <property type="entry name" value="Gp88"/>
</dbReference>
<gene>
    <name evidence="2" type="ORF">MM415B05627_0010</name>
</gene>